<proteinExistence type="predicted"/>
<evidence type="ECO:0008006" key="4">
    <source>
        <dbReference type="Google" id="ProtNLM"/>
    </source>
</evidence>
<feature type="signal peptide" evidence="1">
    <location>
        <begin position="1"/>
        <end position="20"/>
    </location>
</feature>
<comment type="caution">
    <text evidence="2">The sequence shown here is derived from an EMBL/GenBank/DDBJ whole genome shotgun (WGS) entry which is preliminary data.</text>
</comment>
<dbReference type="EMBL" id="JAHUTJ010050625">
    <property type="protein sequence ID" value="MED6284237.1"/>
    <property type="molecule type" value="Genomic_DNA"/>
</dbReference>
<keyword evidence="3" id="KW-1185">Reference proteome</keyword>
<evidence type="ECO:0000313" key="2">
    <source>
        <dbReference type="EMBL" id="MED6284237.1"/>
    </source>
</evidence>
<dbReference type="Proteomes" id="UP001352852">
    <property type="component" value="Unassembled WGS sequence"/>
</dbReference>
<protein>
    <recommendedName>
        <fullName evidence="4">Secreted protein</fullName>
    </recommendedName>
</protein>
<reference evidence="2 3" key="1">
    <citation type="submission" date="2021-06" db="EMBL/GenBank/DDBJ databases">
        <authorList>
            <person name="Palmer J.M."/>
        </authorList>
    </citation>
    <scope>NUCLEOTIDE SEQUENCE [LARGE SCALE GENOMIC DNA]</scope>
    <source>
        <strain evidence="2 3">CL_MEX2019</strain>
        <tissue evidence="2">Muscle</tissue>
    </source>
</reference>
<gene>
    <name evidence="2" type="ORF">CHARACLAT_017275</name>
</gene>
<evidence type="ECO:0000313" key="3">
    <source>
        <dbReference type="Proteomes" id="UP001352852"/>
    </source>
</evidence>
<name>A0ABU7EAE6_9TELE</name>
<keyword evidence="1" id="KW-0732">Signal</keyword>
<organism evidence="2 3">
    <name type="scientific">Characodon lateralis</name>
    <dbReference type="NCBI Taxonomy" id="208331"/>
    <lineage>
        <taxon>Eukaryota</taxon>
        <taxon>Metazoa</taxon>
        <taxon>Chordata</taxon>
        <taxon>Craniata</taxon>
        <taxon>Vertebrata</taxon>
        <taxon>Euteleostomi</taxon>
        <taxon>Actinopterygii</taxon>
        <taxon>Neopterygii</taxon>
        <taxon>Teleostei</taxon>
        <taxon>Neoteleostei</taxon>
        <taxon>Acanthomorphata</taxon>
        <taxon>Ovalentaria</taxon>
        <taxon>Atherinomorphae</taxon>
        <taxon>Cyprinodontiformes</taxon>
        <taxon>Goodeidae</taxon>
        <taxon>Characodon</taxon>
    </lineage>
</organism>
<sequence length="107" mass="11779">MATVLPWTSVFLHFFVKIQPLSLSVCLPRSSRLSDITEGRGFLQVGGRETSAYRRRERERGRDELSLSLSSSRGIVPWFHSSLCRTPAVAPLPPAGVFTSSSSLSAE</sequence>
<feature type="chain" id="PRO_5046945350" description="Secreted protein" evidence="1">
    <location>
        <begin position="21"/>
        <end position="107"/>
    </location>
</feature>
<evidence type="ECO:0000256" key="1">
    <source>
        <dbReference type="SAM" id="SignalP"/>
    </source>
</evidence>
<accession>A0ABU7EAE6</accession>